<accession>A0A6A7AFX0</accession>
<protein>
    <submittedName>
        <fullName evidence="1">Uncharacterized protein</fullName>
    </submittedName>
</protein>
<gene>
    <name evidence="1" type="ORF">CC86DRAFT_140839</name>
</gene>
<name>A0A6A7AFX0_9PLEO</name>
<reference evidence="1" key="1">
    <citation type="journal article" date="2020" name="Stud. Mycol.">
        <title>101 Dothideomycetes genomes: a test case for predicting lifestyles and emergence of pathogens.</title>
        <authorList>
            <person name="Haridas S."/>
            <person name="Albert R."/>
            <person name="Binder M."/>
            <person name="Bloem J."/>
            <person name="Labutti K."/>
            <person name="Salamov A."/>
            <person name="Andreopoulos B."/>
            <person name="Baker S."/>
            <person name="Barry K."/>
            <person name="Bills G."/>
            <person name="Bluhm B."/>
            <person name="Cannon C."/>
            <person name="Castanera R."/>
            <person name="Culley D."/>
            <person name="Daum C."/>
            <person name="Ezra D."/>
            <person name="Gonzalez J."/>
            <person name="Henrissat B."/>
            <person name="Kuo A."/>
            <person name="Liang C."/>
            <person name="Lipzen A."/>
            <person name="Lutzoni F."/>
            <person name="Magnuson J."/>
            <person name="Mondo S."/>
            <person name="Nolan M."/>
            <person name="Ohm R."/>
            <person name="Pangilinan J."/>
            <person name="Park H.-J."/>
            <person name="Ramirez L."/>
            <person name="Alfaro M."/>
            <person name="Sun H."/>
            <person name="Tritt A."/>
            <person name="Yoshinaga Y."/>
            <person name="Zwiers L.-H."/>
            <person name="Turgeon B."/>
            <person name="Goodwin S."/>
            <person name="Spatafora J."/>
            <person name="Crous P."/>
            <person name="Grigoriev I."/>
        </authorList>
    </citation>
    <scope>NUCLEOTIDE SEQUENCE</scope>
    <source>
        <strain evidence="1">CBS 113818</strain>
    </source>
</reference>
<proteinExistence type="predicted"/>
<sequence length="127" mass="14876">MSLVQATCRQIYHETELLVYRHNEFCFESEHTMKDWFLRRHVAQRQIIRVVWLNLSWLRCPIGFLHDAHGEWGMLHGVKDVKVSGVHFGNRGWNDDIDVEIVEGEIVALLGQLDLQERLTNIGLGRQ</sequence>
<evidence type="ECO:0000313" key="2">
    <source>
        <dbReference type="Proteomes" id="UP000799424"/>
    </source>
</evidence>
<evidence type="ECO:0000313" key="1">
    <source>
        <dbReference type="EMBL" id="KAF2831567.1"/>
    </source>
</evidence>
<organism evidence="1 2">
    <name type="scientific">Ophiobolus disseminans</name>
    <dbReference type="NCBI Taxonomy" id="1469910"/>
    <lineage>
        <taxon>Eukaryota</taxon>
        <taxon>Fungi</taxon>
        <taxon>Dikarya</taxon>
        <taxon>Ascomycota</taxon>
        <taxon>Pezizomycotina</taxon>
        <taxon>Dothideomycetes</taxon>
        <taxon>Pleosporomycetidae</taxon>
        <taxon>Pleosporales</taxon>
        <taxon>Pleosporineae</taxon>
        <taxon>Phaeosphaeriaceae</taxon>
        <taxon>Ophiobolus</taxon>
    </lineage>
</organism>
<keyword evidence="2" id="KW-1185">Reference proteome</keyword>
<dbReference type="OrthoDB" id="5413827at2759"/>
<dbReference type="Proteomes" id="UP000799424">
    <property type="component" value="Unassembled WGS sequence"/>
</dbReference>
<dbReference type="EMBL" id="MU006218">
    <property type="protein sequence ID" value="KAF2831567.1"/>
    <property type="molecule type" value="Genomic_DNA"/>
</dbReference>
<dbReference type="AlphaFoldDB" id="A0A6A7AFX0"/>